<accession>A0A9X4L7B2</accession>
<keyword evidence="2" id="KW-1185">Reference proteome</keyword>
<gene>
    <name evidence="1" type="ORF">M4L89_14550</name>
</gene>
<proteinExistence type="predicted"/>
<evidence type="ECO:0000313" key="1">
    <source>
        <dbReference type="EMBL" id="MDG0847433.1"/>
    </source>
</evidence>
<evidence type="ECO:0000313" key="2">
    <source>
        <dbReference type="Proteomes" id="UP001152422"/>
    </source>
</evidence>
<dbReference type="AlphaFoldDB" id="A0A9X4L7B2"/>
<organism evidence="1 2">
    <name type="scientific">Staphylococcus equorum</name>
    <dbReference type="NCBI Taxonomy" id="246432"/>
    <lineage>
        <taxon>Bacteria</taxon>
        <taxon>Bacillati</taxon>
        <taxon>Bacillota</taxon>
        <taxon>Bacilli</taxon>
        <taxon>Bacillales</taxon>
        <taxon>Staphylococcaceae</taxon>
        <taxon>Staphylococcus</taxon>
    </lineage>
</organism>
<dbReference type="RefSeq" id="WP_277583700.1">
    <property type="nucleotide sequence ID" value="NZ_JAMBQA010000016.1"/>
</dbReference>
<dbReference type="Proteomes" id="UP001152422">
    <property type="component" value="Unassembled WGS sequence"/>
</dbReference>
<comment type="caution">
    <text evidence="1">The sequence shown here is derived from an EMBL/GenBank/DDBJ whole genome shotgun (WGS) entry which is preliminary data.</text>
</comment>
<reference evidence="1" key="1">
    <citation type="submission" date="2022-05" db="EMBL/GenBank/DDBJ databases">
        <title>Comparative genomics of Staphylococcus equorum isolates.</title>
        <authorList>
            <person name="Luelf R.H."/>
        </authorList>
    </citation>
    <scope>NUCLEOTIDE SEQUENCE</scope>
    <source>
        <strain evidence="1">TMW 2.2497</strain>
    </source>
</reference>
<sequence>MIERANGSWRITPAKLGDIDKALLLFRGQVLEEYEIGDIIIFDRKNNRITFDMKVIKNSKYKGKILEYKTANPASIISKAKLNRVLM</sequence>
<protein>
    <submittedName>
        <fullName evidence="1">Uncharacterized protein</fullName>
    </submittedName>
</protein>
<name>A0A9X4L7B2_9STAP</name>
<dbReference type="EMBL" id="JAMBQA010000016">
    <property type="protein sequence ID" value="MDG0847433.1"/>
    <property type="molecule type" value="Genomic_DNA"/>
</dbReference>